<dbReference type="Pfam" id="PF00583">
    <property type="entry name" value="Acetyltransf_1"/>
    <property type="match status" value="1"/>
</dbReference>
<evidence type="ECO:0000313" key="2">
    <source>
        <dbReference type="EMBL" id="MBM7643303.1"/>
    </source>
</evidence>
<dbReference type="InterPro" id="IPR000182">
    <property type="entry name" value="GNAT_dom"/>
</dbReference>
<gene>
    <name evidence="2" type="ORF">JOC28_001605</name>
</gene>
<protein>
    <submittedName>
        <fullName evidence="2">Ribosomal-protein-alanine N-acetyltransferase</fullName>
        <ecNumber evidence="2">2.3.1.267</ecNumber>
    </submittedName>
</protein>
<dbReference type="RefSeq" id="WP_205010164.1">
    <property type="nucleotide sequence ID" value="NZ_JAFBEH010000036.1"/>
</dbReference>
<proteinExistence type="predicted"/>
<dbReference type="GO" id="GO:0008999">
    <property type="term" value="F:protein-N-terminal-alanine acetyltransferase activity"/>
    <property type="evidence" value="ECO:0007669"/>
    <property type="project" value="UniProtKB-EC"/>
</dbReference>
<organism evidence="2 3">
    <name type="scientific">Streptococcus loxodontisalivarius</name>
    <dbReference type="NCBI Taxonomy" id="1349415"/>
    <lineage>
        <taxon>Bacteria</taxon>
        <taxon>Bacillati</taxon>
        <taxon>Bacillota</taxon>
        <taxon>Bacilli</taxon>
        <taxon>Lactobacillales</taxon>
        <taxon>Streptococcaceae</taxon>
        <taxon>Streptococcus</taxon>
    </lineage>
</organism>
<dbReference type="InterPro" id="IPR016181">
    <property type="entry name" value="Acyl_CoA_acyltransferase"/>
</dbReference>
<keyword evidence="3" id="KW-1185">Reference proteome</keyword>
<dbReference type="Gene3D" id="3.40.630.30">
    <property type="match status" value="1"/>
</dbReference>
<dbReference type="SUPFAM" id="SSF55729">
    <property type="entry name" value="Acyl-CoA N-acyltransferases (Nat)"/>
    <property type="match status" value="1"/>
</dbReference>
<evidence type="ECO:0000259" key="1">
    <source>
        <dbReference type="PROSITE" id="PS51186"/>
    </source>
</evidence>
<keyword evidence="2" id="KW-0808">Transferase</keyword>
<keyword evidence="2" id="KW-0012">Acyltransferase</keyword>
<dbReference type="EMBL" id="JAFBEH010000036">
    <property type="protein sequence ID" value="MBM7643303.1"/>
    <property type="molecule type" value="Genomic_DNA"/>
</dbReference>
<accession>A0ABS2PTD7</accession>
<dbReference type="Proteomes" id="UP000697472">
    <property type="component" value="Unassembled WGS sequence"/>
</dbReference>
<dbReference type="EC" id="2.3.1.267" evidence="2"/>
<name>A0ABS2PTD7_9STRE</name>
<reference evidence="2 3" key="1">
    <citation type="submission" date="2021-01" db="EMBL/GenBank/DDBJ databases">
        <title>Genomic Encyclopedia of Type Strains, Phase IV (KMG-IV): sequencing the most valuable type-strain genomes for metagenomic binning, comparative biology and taxonomic classification.</title>
        <authorList>
            <person name="Goeker M."/>
        </authorList>
    </citation>
    <scope>NUCLEOTIDE SEQUENCE [LARGE SCALE GENOMIC DNA]</scope>
    <source>
        <strain evidence="2 3">DSM 27382</strain>
    </source>
</reference>
<feature type="domain" description="N-acetyltransferase" evidence="1">
    <location>
        <begin position="61"/>
        <end position="208"/>
    </location>
</feature>
<evidence type="ECO:0000313" key="3">
    <source>
        <dbReference type="Proteomes" id="UP000697472"/>
    </source>
</evidence>
<dbReference type="PROSITE" id="PS51186">
    <property type="entry name" value="GNAT"/>
    <property type="match status" value="1"/>
</dbReference>
<sequence length="211" mass="24717">MLLENKKLEELILRFPEDVQEIFSQMIISYQLGYVDYVYQTDDVSIQNRRIKNLVKSFRRMDYFYVMPLSQDLALDVINQWAYPKEFSSFEINHKHPNYSQFISEEARGDSYLAIIRNGAHIGYAYFVAQPDGDIDLTFALKPNRMGKGLGVAFYQSIEDYLKTNHQAKRLLLELSLDNSRALRLMEKLGYERLGETESGLRLAKMMEEDK</sequence>
<comment type="caution">
    <text evidence="2">The sequence shown here is derived from an EMBL/GenBank/DDBJ whole genome shotgun (WGS) entry which is preliminary data.</text>
</comment>